<dbReference type="RefSeq" id="WP_015504819.1">
    <property type="nucleotide sequence ID" value="NZ_CAYARP010000046.1"/>
</dbReference>
<keyword evidence="4" id="KW-0808">Transferase</keyword>
<dbReference type="OMA" id="LVTWQQI"/>
<protein>
    <recommendedName>
        <fullName evidence="3">cysteine desulfurase</fullName>
        <ecNumber evidence="3">2.8.1.7</ecNumber>
    </recommendedName>
</protein>
<comment type="cofactor">
    <cofactor evidence="1 7">
        <name>pyridoxal 5'-phosphate</name>
        <dbReference type="ChEBI" id="CHEBI:597326"/>
    </cofactor>
</comment>
<dbReference type="GO" id="GO:0006534">
    <property type="term" value="P:cysteine metabolic process"/>
    <property type="evidence" value="ECO:0007669"/>
    <property type="project" value="InterPro"/>
</dbReference>
<dbReference type="PROSITE" id="PS00595">
    <property type="entry name" value="AA_TRANSFER_CLASS_5"/>
    <property type="match status" value="1"/>
</dbReference>
<dbReference type="InterPro" id="IPR010970">
    <property type="entry name" value="Cys_dSase_SufS"/>
</dbReference>
<evidence type="ECO:0000256" key="6">
    <source>
        <dbReference type="ARBA" id="ARBA00050776"/>
    </source>
</evidence>
<dbReference type="InterPro" id="IPR015422">
    <property type="entry name" value="PyrdxlP-dep_Trfase_small"/>
</dbReference>
<dbReference type="AlphaFoldDB" id="A0A3G3IH72"/>
<dbReference type="InterPro" id="IPR015424">
    <property type="entry name" value="PyrdxlP-dep_Trfase"/>
</dbReference>
<dbReference type="GO" id="GO:0031071">
    <property type="term" value="F:cysteine desulfurase activity"/>
    <property type="evidence" value="ECO:0007669"/>
    <property type="project" value="UniProtKB-EC"/>
</dbReference>
<evidence type="ECO:0000256" key="4">
    <source>
        <dbReference type="ARBA" id="ARBA00022679"/>
    </source>
</evidence>
<proteinExistence type="inferred from homology"/>
<evidence type="ECO:0000259" key="8">
    <source>
        <dbReference type="Pfam" id="PF00266"/>
    </source>
</evidence>
<evidence type="ECO:0000256" key="5">
    <source>
        <dbReference type="ARBA" id="ARBA00022898"/>
    </source>
</evidence>
<dbReference type="PANTHER" id="PTHR43586">
    <property type="entry name" value="CYSTEINE DESULFURASE"/>
    <property type="match status" value="1"/>
</dbReference>
<dbReference type="InterPro" id="IPR020578">
    <property type="entry name" value="Aminotrans_V_PyrdxlP_BS"/>
</dbReference>
<reference evidence="9 10" key="1">
    <citation type="submission" date="2016-10" db="EMBL/GenBank/DDBJ databases">
        <title>Complete genome of the TMA-utilizing, human hosted archaeon Methanomethylophilus alvus Gen. nov, sp. nov., strain Mx-05, derived from a pure culture.</title>
        <authorList>
            <person name="Brugere J.-F."/>
            <person name="Ben Hania W."/>
            <person name="Chaudhary P.P."/>
            <person name="Gaci N."/>
            <person name="Borrel G."/>
            <person name="Cao Van Tuat L."/>
            <person name="Fardeau M.-L."/>
            <person name="Harris H.M.B."/>
            <person name="O'Toole P.W."/>
            <person name="Ollivier B."/>
        </authorList>
    </citation>
    <scope>NUCLEOTIDE SEQUENCE [LARGE SCALE GENOMIC DNA]</scope>
    <source>
        <strain evidence="9 10">Mx-05</strain>
    </source>
</reference>
<dbReference type="CDD" id="cd06453">
    <property type="entry name" value="SufS_like"/>
    <property type="match status" value="1"/>
</dbReference>
<feature type="domain" description="Aminotransferase class V" evidence="8">
    <location>
        <begin position="26"/>
        <end position="393"/>
    </location>
</feature>
<dbReference type="EC" id="2.8.1.7" evidence="3"/>
<dbReference type="GO" id="GO:0030170">
    <property type="term" value="F:pyridoxal phosphate binding"/>
    <property type="evidence" value="ECO:0007669"/>
    <property type="project" value="InterPro"/>
</dbReference>
<dbReference type="SUPFAM" id="SSF53383">
    <property type="entry name" value="PLP-dependent transferases"/>
    <property type="match status" value="1"/>
</dbReference>
<organism evidence="9 10">
    <name type="scientific">Methanomethylophilus alvi</name>
    <dbReference type="NCBI Taxonomy" id="1291540"/>
    <lineage>
        <taxon>Archaea</taxon>
        <taxon>Methanobacteriati</taxon>
        <taxon>Thermoplasmatota</taxon>
        <taxon>Thermoplasmata</taxon>
        <taxon>Methanomassiliicoccales</taxon>
        <taxon>Methanomethylophilaceae</taxon>
        <taxon>Methanomethylophilus</taxon>
    </lineage>
</organism>
<evidence type="ECO:0000313" key="9">
    <source>
        <dbReference type="EMBL" id="AYQ55079.1"/>
    </source>
</evidence>
<keyword evidence="5" id="KW-0663">Pyridoxal phosphate</keyword>
<gene>
    <name evidence="9" type="ORF">BKD89_04580</name>
</gene>
<dbReference type="InterPro" id="IPR000192">
    <property type="entry name" value="Aminotrans_V_dom"/>
</dbReference>
<name>A0A3G3IH72_9ARCH</name>
<dbReference type="Gene3D" id="3.90.1150.10">
    <property type="entry name" value="Aspartate Aminotransferase, domain 1"/>
    <property type="match status" value="1"/>
</dbReference>
<sequence>MIDTEQVRKDFPMYRNGGMYGDRPLHYLDNAATTFKPRQVIEASDRYYTDICANTKRGDYALAHDADVAYDESRETVARFINADPEEVVFTSGDTMGLNFVAYGLMPGLKKGDEIVLSWEEHASNALPWFRVAQITGASIKYVPLTEDGRITPENLKSVVNENTKVVALASISNVLGRPLPVRELARIAHSVGAVYVDDGAQSVPHSETDVRETDVDFLCFSGHKMLGPTGIGVMYGKRERLEGLEPLFYGGEMNARFDSSCSISLSDVPDRFEAGTQNMSGAMGLAEACRYIESIGFRNIRDHERKLKRMAVDGMLANGNAVLYNADSDTGIVTFNINGVFAQDAASYLGDRGVFVRSGTHCAKILPEFLKTQATVRASMYIYNDEDDVKALVEASRHAEDFLDVFFN</sequence>
<dbReference type="EMBL" id="CP017686">
    <property type="protein sequence ID" value="AYQ55079.1"/>
    <property type="molecule type" value="Genomic_DNA"/>
</dbReference>
<dbReference type="Pfam" id="PF00266">
    <property type="entry name" value="Aminotran_5"/>
    <property type="match status" value="1"/>
</dbReference>
<evidence type="ECO:0000256" key="7">
    <source>
        <dbReference type="RuleBase" id="RU004504"/>
    </source>
</evidence>
<evidence type="ECO:0000313" key="10">
    <source>
        <dbReference type="Proteomes" id="UP000273278"/>
    </source>
</evidence>
<evidence type="ECO:0000256" key="3">
    <source>
        <dbReference type="ARBA" id="ARBA00012239"/>
    </source>
</evidence>
<dbReference type="GeneID" id="41321717"/>
<evidence type="ECO:0000256" key="1">
    <source>
        <dbReference type="ARBA" id="ARBA00001933"/>
    </source>
</evidence>
<dbReference type="InterPro" id="IPR015421">
    <property type="entry name" value="PyrdxlP-dep_Trfase_major"/>
</dbReference>
<comment type="similarity">
    <text evidence="2">Belongs to the class-V pyridoxal-phosphate-dependent aminotransferase family. Csd subfamily.</text>
</comment>
<dbReference type="Proteomes" id="UP000273278">
    <property type="component" value="Chromosome"/>
</dbReference>
<comment type="catalytic activity">
    <reaction evidence="6">
        <text>(sulfur carrier)-H + L-cysteine = (sulfur carrier)-SH + L-alanine</text>
        <dbReference type="Rhea" id="RHEA:43892"/>
        <dbReference type="Rhea" id="RHEA-COMP:14737"/>
        <dbReference type="Rhea" id="RHEA-COMP:14739"/>
        <dbReference type="ChEBI" id="CHEBI:29917"/>
        <dbReference type="ChEBI" id="CHEBI:35235"/>
        <dbReference type="ChEBI" id="CHEBI:57972"/>
        <dbReference type="ChEBI" id="CHEBI:64428"/>
        <dbReference type="EC" id="2.8.1.7"/>
    </reaction>
</comment>
<dbReference type="PANTHER" id="PTHR43586:SF8">
    <property type="entry name" value="CYSTEINE DESULFURASE 1, CHLOROPLASTIC"/>
    <property type="match status" value="1"/>
</dbReference>
<evidence type="ECO:0000256" key="2">
    <source>
        <dbReference type="ARBA" id="ARBA00010447"/>
    </source>
</evidence>
<dbReference type="Gene3D" id="3.40.640.10">
    <property type="entry name" value="Type I PLP-dependent aspartate aminotransferase-like (Major domain)"/>
    <property type="match status" value="1"/>
</dbReference>
<accession>A0A3G3IH72</accession>